<accession>A0A3B0ZJ41</accession>
<dbReference type="AlphaFoldDB" id="A0A3B0ZJ41"/>
<name>A0A3B0ZJ41_9ZZZZ</name>
<dbReference type="InterPro" id="IPR008949">
    <property type="entry name" value="Isoprenoid_synthase_dom_sf"/>
</dbReference>
<dbReference type="SUPFAM" id="SSF48576">
    <property type="entry name" value="Terpenoid synthases"/>
    <property type="match status" value="1"/>
</dbReference>
<dbReference type="GO" id="GO:0051996">
    <property type="term" value="F:squalene synthase [NAD(P)H] activity"/>
    <property type="evidence" value="ECO:0007669"/>
    <property type="project" value="UniProtKB-EC"/>
</dbReference>
<feature type="non-terminal residue" evidence="1">
    <location>
        <position position="258"/>
    </location>
</feature>
<dbReference type="Gene3D" id="1.10.600.10">
    <property type="entry name" value="Farnesyl Diphosphate Synthase"/>
    <property type="match status" value="1"/>
</dbReference>
<evidence type="ECO:0000313" key="1">
    <source>
        <dbReference type="EMBL" id="VAW88273.1"/>
    </source>
</evidence>
<keyword evidence="1" id="KW-0808">Transferase</keyword>
<gene>
    <name evidence="1" type="ORF">MNBD_GAMMA16-654</name>
</gene>
<dbReference type="Pfam" id="PF00494">
    <property type="entry name" value="SQS_PSY"/>
    <property type="match status" value="1"/>
</dbReference>
<sequence>MKKEREFLAQLKSVSRSFYLTLRILPAGARQPIAIAYLLARAADTIADSAEVSAEERLAGLAALRRGLENSESDIDLAMQPLVSSIDNLAERNLLETLSAVFTEFHSLVSQDSASIIKVIRVLVSGMELDIKRFHQSNVTQPIALANSVELDDYTYRVAGCVGAFWTEIISRHDPALAHWNVTVMSEKGVRYGKALQLTNILRDLPEDLHEGRCYLPLDELSAVRLTPEQLLNAEQSDRLKPVFQHWLKQALVHYDEG</sequence>
<dbReference type="SFLD" id="SFLDG01018">
    <property type="entry name" value="Squalene/Phytoene_Synthase_Lik"/>
    <property type="match status" value="1"/>
</dbReference>
<organism evidence="1">
    <name type="scientific">hydrothermal vent metagenome</name>
    <dbReference type="NCBI Taxonomy" id="652676"/>
    <lineage>
        <taxon>unclassified sequences</taxon>
        <taxon>metagenomes</taxon>
        <taxon>ecological metagenomes</taxon>
    </lineage>
</organism>
<dbReference type="InterPro" id="IPR002060">
    <property type="entry name" value="Squ/phyt_synthse"/>
</dbReference>
<dbReference type="EMBL" id="UOFO01000143">
    <property type="protein sequence ID" value="VAW88273.1"/>
    <property type="molecule type" value="Genomic_DNA"/>
</dbReference>
<proteinExistence type="predicted"/>
<dbReference type="EC" id="2.5.1.21" evidence="1"/>
<reference evidence="1" key="1">
    <citation type="submission" date="2018-06" db="EMBL/GenBank/DDBJ databases">
        <authorList>
            <person name="Zhirakovskaya E."/>
        </authorList>
    </citation>
    <scope>NUCLEOTIDE SEQUENCE</scope>
</reference>
<dbReference type="SFLD" id="SFLDS00005">
    <property type="entry name" value="Isoprenoid_Synthase_Type_I"/>
    <property type="match status" value="1"/>
</dbReference>
<dbReference type="PANTHER" id="PTHR31480">
    <property type="entry name" value="BIFUNCTIONAL LYCOPENE CYCLASE/PHYTOENE SYNTHASE"/>
    <property type="match status" value="1"/>
</dbReference>
<protein>
    <submittedName>
        <fullName evidence="1">Squalene synthase</fullName>
        <ecNumber evidence="1">2.5.1.21</ecNumber>
    </submittedName>
</protein>